<evidence type="ECO:0000313" key="11">
    <source>
        <dbReference type="Proteomes" id="UP001314170"/>
    </source>
</evidence>
<name>A0AAV1R787_9ROSI</name>
<keyword evidence="6 7" id="KW-0472">Membrane</keyword>
<gene>
    <name evidence="10" type="ORF">DCAF_LOCUS6097</name>
</gene>
<dbReference type="GO" id="GO:0005886">
    <property type="term" value="C:plasma membrane"/>
    <property type="evidence" value="ECO:0007669"/>
    <property type="project" value="UniProtKB-SubCell"/>
</dbReference>
<comment type="similarity">
    <text evidence="2 7">Belongs to the Casparian strip membrane proteins (CASP) family.</text>
</comment>
<protein>
    <recommendedName>
        <fullName evidence="7">CASP-like protein</fullName>
    </recommendedName>
</protein>
<feature type="transmembrane region" description="Helical" evidence="7">
    <location>
        <begin position="77"/>
        <end position="102"/>
    </location>
</feature>
<evidence type="ECO:0000256" key="1">
    <source>
        <dbReference type="ARBA" id="ARBA00004651"/>
    </source>
</evidence>
<feature type="transmembrane region" description="Helical" evidence="7">
    <location>
        <begin position="37"/>
        <end position="57"/>
    </location>
</feature>
<dbReference type="Proteomes" id="UP001314170">
    <property type="component" value="Unassembled WGS sequence"/>
</dbReference>
<feature type="domain" description="Casparian strip membrane protein" evidence="9">
    <location>
        <begin position="31"/>
        <end position="120"/>
    </location>
</feature>
<keyword evidence="5 7" id="KW-1133">Transmembrane helix</keyword>
<evidence type="ECO:0000256" key="5">
    <source>
        <dbReference type="ARBA" id="ARBA00022989"/>
    </source>
</evidence>
<evidence type="ECO:0000256" key="7">
    <source>
        <dbReference type="RuleBase" id="RU361233"/>
    </source>
</evidence>
<feature type="compositionally biased region" description="Polar residues" evidence="8">
    <location>
        <begin position="19"/>
        <end position="28"/>
    </location>
</feature>
<comment type="caution">
    <text evidence="7">Lacks conserved residue(s) required for the propagation of feature annotation.</text>
</comment>
<dbReference type="EMBL" id="CAWUPB010000893">
    <property type="protein sequence ID" value="CAK7328375.1"/>
    <property type="molecule type" value="Genomic_DNA"/>
</dbReference>
<comment type="subcellular location">
    <subcellularLocation>
        <location evidence="1 7">Cell membrane</location>
        <topology evidence="1 7">Multi-pass membrane protein</topology>
    </subcellularLocation>
</comment>
<reference evidence="10 11" key="1">
    <citation type="submission" date="2024-01" db="EMBL/GenBank/DDBJ databases">
        <authorList>
            <person name="Waweru B."/>
        </authorList>
    </citation>
    <scope>NUCLEOTIDE SEQUENCE [LARGE SCALE GENOMIC DNA]</scope>
</reference>
<evidence type="ECO:0000313" key="10">
    <source>
        <dbReference type="EMBL" id="CAK7328375.1"/>
    </source>
</evidence>
<evidence type="ECO:0000256" key="6">
    <source>
        <dbReference type="ARBA" id="ARBA00023136"/>
    </source>
</evidence>
<dbReference type="AlphaFoldDB" id="A0AAV1R787"/>
<dbReference type="InterPro" id="IPR006702">
    <property type="entry name" value="CASP_dom"/>
</dbReference>
<evidence type="ECO:0000256" key="8">
    <source>
        <dbReference type="SAM" id="MobiDB-lite"/>
    </source>
</evidence>
<keyword evidence="11" id="KW-1185">Reference proteome</keyword>
<feature type="region of interest" description="Disordered" evidence="8">
    <location>
        <begin position="1"/>
        <end position="28"/>
    </location>
</feature>
<evidence type="ECO:0000256" key="4">
    <source>
        <dbReference type="ARBA" id="ARBA00022692"/>
    </source>
</evidence>
<comment type="subunit">
    <text evidence="7">Homodimer and heterodimers.</text>
</comment>
<evidence type="ECO:0000256" key="2">
    <source>
        <dbReference type="ARBA" id="ARBA00007651"/>
    </source>
</evidence>
<dbReference type="Pfam" id="PF04535">
    <property type="entry name" value="CASP_dom"/>
    <property type="match status" value="1"/>
</dbReference>
<evidence type="ECO:0000256" key="3">
    <source>
        <dbReference type="ARBA" id="ARBA00022475"/>
    </source>
</evidence>
<accession>A0AAV1R787</accession>
<keyword evidence="4 7" id="KW-0812">Transmembrane</keyword>
<keyword evidence="3 7" id="KW-1003">Cell membrane</keyword>
<evidence type="ECO:0000259" key="9">
    <source>
        <dbReference type="Pfam" id="PF04535"/>
    </source>
</evidence>
<proteinExistence type="inferred from homology"/>
<sequence>MATAENSAEKSYFKANSPGGRSTPSQSKGRSFFMAQITLRSLAIAFTVTAIPIMVTAEQPVSLLGMNFTPRYSQSSAMKFLLGADATVCAFSVLSLLFVGLLSRSGSQPINYFFLYLHDMGGRE</sequence>
<organism evidence="10 11">
    <name type="scientific">Dovyalis caffra</name>
    <dbReference type="NCBI Taxonomy" id="77055"/>
    <lineage>
        <taxon>Eukaryota</taxon>
        <taxon>Viridiplantae</taxon>
        <taxon>Streptophyta</taxon>
        <taxon>Embryophyta</taxon>
        <taxon>Tracheophyta</taxon>
        <taxon>Spermatophyta</taxon>
        <taxon>Magnoliopsida</taxon>
        <taxon>eudicotyledons</taxon>
        <taxon>Gunneridae</taxon>
        <taxon>Pentapetalae</taxon>
        <taxon>rosids</taxon>
        <taxon>fabids</taxon>
        <taxon>Malpighiales</taxon>
        <taxon>Salicaceae</taxon>
        <taxon>Flacourtieae</taxon>
        <taxon>Dovyalis</taxon>
    </lineage>
</organism>
<comment type="caution">
    <text evidence="10">The sequence shown here is derived from an EMBL/GenBank/DDBJ whole genome shotgun (WGS) entry which is preliminary data.</text>
</comment>